<accession>A0A514CHC4</accession>
<feature type="domain" description="Cytochrome c" evidence="11">
    <location>
        <begin position="220"/>
        <end position="288"/>
    </location>
</feature>
<dbReference type="EMBL" id="CP041253">
    <property type="protein sequence ID" value="QDH79213.1"/>
    <property type="molecule type" value="Genomic_DNA"/>
</dbReference>
<dbReference type="Gene3D" id="1.10.760.10">
    <property type="entry name" value="Cytochrome c-like domain"/>
    <property type="match status" value="1"/>
</dbReference>
<feature type="domain" description="DUF1595" evidence="9">
    <location>
        <begin position="797"/>
        <end position="857"/>
    </location>
</feature>
<dbReference type="Pfam" id="PF07637">
    <property type="entry name" value="PSD5"/>
    <property type="match status" value="1"/>
</dbReference>
<dbReference type="InterPro" id="IPR013039">
    <property type="entry name" value="DUF1588"/>
</dbReference>
<dbReference type="Pfam" id="PF13442">
    <property type="entry name" value="Cytochrome_CBB3"/>
    <property type="match status" value="1"/>
</dbReference>
<evidence type="ECO:0000259" key="7">
    <source>
        <dbReference type="Pfam" id="PF07627"/>
    </source>
</evidence>
<feature type="transmembrane region" description="Helical" evidence="4">
    <location>
        <begin position="12"/>
        <end position="31"/>
    </location>
</feature>
<dbReference type="InterPro" id="IPR036909">
    <property type="entry name" value="Cyt_c-like_dom_sf"/>
</dbReference>
<dbReference type="OrthoDB" id="1524066at2"/>
<feature type="domain" description="DUF1587" evidence="6">
    <location>
        <begin position="308"/>
        <end position="373"/>
    </location>
</feature>
<dbReference type="GO" id="GO:0009055">
    <property type="term" value="F:electron transfer activity"/>
    <property type="evidence" value="ECO:0007669"/>
    <property type="project" value="InterPro"/>
</dbReference>
<dbReference type="GO" id="GO:0046872">
    <property type="term" value="F:metal ion binding"/>
    <property type="evidence" value="ECO:0007669"/>
    <property type="project" value="UniProtKB-KW"/>
</dbReference>
<feature type="transmembrane region" description="Helical" evidence="4">
    <location>
        <begin position="114"/>
        <end position="132"/>
    </location>
</feature>
<dbReference type="Pfam" id="PF07631">
    <property type="entry name" value="PSD4"/>
    <property type="match status" value="1"/>
</dbReference>
<evidence type="ECO:0000313" key="13">
    <source>
        <dbReference type="Proteomes" id="UP000316614"/>
    </source>
</evidence>
<dbReference type="Pfam" id="PF09990">
    <property type="entry name" value="DUF2231"/>
    <property type="match status" value="1"/>
</dbReference>
<feature type="domain" description="DUF2231" evidence="10">
    <location>
        <begin position="46"/>
        <end position="171"/>
    </location>
</feature>
<evidence type="ECO:0000256" key="2">
    <source>
        <dbReference type="ARBA" id="ARBA00022723"/>
    </source>
</evidence>
<protein>
    <submittedName>
        <fullName evidence="12">DUF1592 domain-containing protein</fullName>
    </submittedName>
</protein>
<dbReference type="Pfam" id="PF07626">
    <property type="entry name" value="PSD3"/>
    <property type="match status" value="1"/>
</dbReference>
<dbReference type="InterPro" id="IPR009056">
    <property type="entry name" value="Cyt_c-like_dom"/>
</dbReference>
<feature type="transmembrane region" description="Helical" evidence="4">
    <location>
        <begin position="83"/>
        <end position="102"/>
    </location>
</feature>
<evidence type="ECO:0000256" key="3">
    <source>
        <dbReference type="ARBA" id="ARBA00023004"/>
    </source>
</evidence>
<keyword evidence="13" id="KW-1185">Reference proteome</keyword>
<feature type="domain" description="DUF1585" evidence="5">
    <location>
        <begin position="1125"/>
        <end position="1199"/>
    </location>
</feature>
<dbReference type="GO" id="GO:0020037">
    <property type="term" value="F:heme binding"/>
    <property type="evidence" value="ECO:0007669"/>
    <property type="project" value="InterPro"/>
</dbReference>
<evidence type="ECO:0000259" key="8">
    <source>
        <dbReference type="Pfam" id="PF07631"/>
    </source>
</evidence>
<proteinExistence type="predicted"/>
<evidence type="ECO:0000259" key="11">
    <source>
        <dbReference type="Pfam" id="PF13442"/>
    </source>
</evidence>
<dbReference type="KEGG" id="echi:FKX85_09290"/>
<evidence type="ECO:0000259" key="5">
    <source>
        <dbReference type="Pfam" id="PF07624"/>
    </source>
</evidence>
<keyword evidence="2" id="KW-0479">Metal-binding</keyword>
<evidence type="ECO:0000259" key="10">
    <source>
        <dbReference type="Pfam" id="PF09990"/>
    </source>
</evidence>
<feature type="domain" description="DUF1588" evidence="7">
    <location>
        <begin position="1012"/>
        <end position="1109"/>
    </location>
</feature>
<dbReference type="InterPro" id="IPR019251">
    <property type="entry name" value="DUF2231_TM"/>
</dbReference>
<evidence type="ECO:0000313" key="12">
    <source>
        <dbReference type="EMBL" id="QDH79213.1"/>
    </source>
</evidence>
<keyword evidence="1" id="KW-0349">Heme</keyword>
<keyword evidence="3" id="KW-0408">Iron</keyword>
<dbReference type="Proteomes" id="UP000316614">
    <property type="component" value="Chromosome"/>
</dbReference>
<keyword evidence="4" id="KW-1133">Transmembrane helix</keyword>
<organism evidence="12 13">
    <name type="scientific">Echinicola soli</name>
    <dbReference type="NCBI Taxonomy" id="2591634"/>
    <lineage>
        <taxon>Bacteria</taxon>
        <taxon>Pseudomonadati</taxon>
        <taxon>Bacteroidota</taxon>
        <taxon>Cytophagia</taxon>
        <taxon>Cytophagales</taxon>
        <taxon>Cyclobacteriaceae</taxon>
        <taxon>Echinicola</taxon>
    </lineage>
</organism>
<evidence type="ECO:0000259" key="6">
    <source>
        <dbReference type="Pfam" id="PF07626"/>
    </source>
</evidence>
<dbReference type="SUPFAM" id="SSF46626">
    <property type="entry name" value="Cytochrome c"/>
    <property type="match status" value="1"/>
</dbReference>
<dbReference type="Pfam" id="PF07627">
    <property type="entry name" value="PSCyt3"/>
    <property type="match status" value="1"/>
</dbReference>
<evidence type="ECO:0000256" key="4">
    <source>
        <dbReference type="SAM" id="Phobius"/>
    </source>
</evidence>
<keyword evidence="4" id="KW-0472">Membrane</keyword>
<feature type="transmembrane region" description="Helical" evidence="4">
    <location>
        <begin position="51"/>
        <end position="71"/>
    </location>
</feature>
<keyword evidence="4" id="KW-0812">Transmembrane</keyword>
<feature type="transmembrane region" description="Helical" evidence="4">
    <location>
        <begin position="144"/>
        <end position="164"/>
    </location>
</feature>
<sequence length="1203" mass="135707">MKNTIHKAITQGLSIAGGIGLSLVVVAIATIPIQEAHWSLAFIGKLHPLLVHLPIGVFLAMVALEFANLFIPEKTLGPACGALLWLAVISGIPTVVVGALLAGTGGYGSDTLILHKWLGVATALASIWLLVFRGRQQPNGKVDIPYLAGLIFSTVLLSATGHFGGTLTHGTGFLTEDLPDDVKAFFGDDPYAMDGLAMMESSEIDKTLSQLEYTKDINPITASYCESCHGEEKQKGGLRLDKIDPDMVKGHDAETWRAMLNMVNSGEMPPKEEKQLSDEERRVLVDWITASIQRAVALRKADQEPVIRRLTKDQYSNTLNDLLKVDVRFGDVLPDDAKSEMGFSNNGQVLGVSPLQVDYYKKIAREALDKAIAPAKKPEPTHYRVTFGKGIGKGKTAAMIGGYQSAPVNSEDFIVEILDKNGRPKHPTDSAGKAQLEEIKRNIGVGMRGSHADRYQVVDKGIMLYSAVPHKEVTPKSWQGPSPNLKLLFRRHFPEEGDFVFRVKASRGYQWNVQKEGFIGLRDDQPAEKLGETIELKADAAKNRQNLIKQGEWLVAKELTMPSSGEFTFMAPRDGYYQVDYEHPYIGVEGMPSVELKLDEHKLQERFHFDEKMKDEPAMTTPLTLAYLKAGEHKLMIGGKFFTGFSKLIVTPFPKEHPVAVQLTNEAEKSRAKYDQDIPVIRSFAGERTDDGMDYQTFDTFRNVSNEAGKWKEYTFKGRLENLPIPVIDTVETEILANIMILGLWNDYLVKDNEDSGPPLLINQLEFEAPYYPQWPPASHEAIFFDSPKKHDKAAYTKEILASFLTRAYRRPVEEEELKRYLGFWESIRGDYQRYEDQVKEVLIAALCSPNFLYLAEPEEETEEEDREYFLASRLSYFLWNAAPDEELIELAEEEDLHKDRYLKKQVNRMIEDDRIWSMVRRFSNEWLRVDRHEAMSTNVSAYPDFTRFVKKDMTEETYHFMHYVLQQDLSIMNLIESDFAMLNQNLAEFYGVGGVKGNQFRPVTVTPDMHRGGLLSQGAFLNGHSDGSQAHAIKRAVWVRGKILGDEPPPPPPNVPALDPETPGFEELTLKEQLFVHRDKPACMDCHKKIDPYGIAFENYNAVGRFETVASNGNKIDAKSELPNGEVVNGIDEIKSYILNMKQDTFTRSLVKHMFSYALGRDVTFVDEREIEKIVSEVREDNYSFRSVVENIVMSDSFKGEF</sequence>
<dbReference type="InterPro" id="IPR013043">
    <property type="entry name" value="DUF1595"/>
</dbReference>
<evidence type="ECO:0000259" key="9">
    <source>
        <dbReference type="Pfam" id="PF07637"/>
    </source>
</evidence>
<dbReference type="Pfam" id="PF07624">
    <property type="entry name" value="PSD2"/>
    <property type="match status" value="1"/>
</dbReference>
<dbReference type="InterPro" id="IPR013042">
    <property type="entry name" value="DUF1592"/>
</dbReference>
<feature type="domain" description="DUF1592" evidence="8">
    <location>
        <begin position="869"/>
        <end position="993"/>
    </location>
</feature>
<dbReference type="InterPro" id="IPR013036">
    <property type="entry name" value="DUF1587"/>
</dbReference>
<reference evidence="12 13" key="1">
    <citation type="submission" date="2019-06" db="EMBL/GenBank/DDBJ databases">
        <title>Echinicola alkalisoli sp. nov. isolated from saline soil.</title>
        <authorList>
            <person name="Sun J.-Q."/>
            <person name="Xu L."/>
        </authorList>
    </citation>
    <scope>NUCLEOTIDE SEQUENCE [LARGE SCALE GENOMIC DNA]</scope>
    <source>
        <strain evidence="12 13">LN3S3</strain>
    </source>
</reference>
<evidence type="ECO:0000256" key="1">
    <source>
        <dbReference type="ARBA" id="ARBA00022617"/>
    </source>
</evidence>
<dbReference type="InterPro" id="IPR011478">
    <property type="entry name" value="DUF1585"/>
</dbReference>
<dbReference type="AlphaFoldDB" id="A0A514CHC4"/>
<name>A0A514CHC4_9BACT</name>
<gene>
    <name evidence="12" type="ORF">FKX85_09290</name>
</gene>